<feature type="compositionally biased region" description="Low complexity" evidence="1">
    <location>
        <begin position="163"/>
        <end position="175"/>
    </location>
</feature>
<keyword evidence="3" id="KW-1185">Reference proteome</keyword>
<dbReference type="EMBL" id="AGNL01041974">
    <property type="protein sequence ID" value="EJK51242.1"/>
    <property type="molecule type" value="Genomic_DNA"/>
</dbReference>
<feature type="region of interest" description="Disordered" evidence="1">
    <location>
        <begin position="156"/>
        <end position="175"/>
    </location>
</feature>
<sequence length="175" mass="18550">DRGGPRPGHRERPGCRGGPAEKEKSRAETENIQRGAHPVPDEGLQFEPGPDIRRLGLGVGAFRMADAGPTSAQIVEAEQVRTRDTILVTLRLTLEGESNLLGQRRRAEAIVKAASASSVDAAAVSPVNESGDGVERRAGDDDDVQLKHQLTHVTRDALRGRSRGAAARGAALRAA</sequence>
<feature type="region of interest" description="Disordered" evidence="1">
    <location>
        <begin position="1"/>
        <end position="51"/>
    </location>
</feature>
<protein>
    <submittedName>
        <fullName evidence="2">Uncharacterized protein</fullName>
    </submittedName>
</protein>
<dbReference type="AlphaFoldDB" id="K0RX12"/>
<proteinExistence type="predicted"/>
<name>K0RX12_THAOC</name>
<feature type="region of interest" description="Disordered" evidence="1">
    <location>
        <begin position="127"/>
        <end position="146"/>
    </location>
</feature>
<feature type="non-terminal residue" evidence="2">
    <location>
        <position position="1"/>
    </location>
</feature>
<reference evidence="2 3" key="1">
    <citation type="journal article" date="2012" name="Genome Biol.">
        <title>Genome and low-iron response of an oceanic diatom adapted to chronic iron limitation.</title>
        <authorList>
            <person name="Lommer M."/>
            <person name="Specht M."/>
            <person name="Roy A.S."/>
            <person name="Kraemer L."/>
            <person name="Andreson R."/>
            <person name="Gutowska M.A."/>
            <person name="Wolf J."/>
            <person name="Bergner S.V."/>
            <person name="Schilhabel M.B."/>
            <person name="Klostermeier U.C."/>
            <person name="Beiko R.G."/>
            <person name="Rosenstiel P."/>
            <person name="Hippler M."/>
            <person name="Laroche J."/>
        </authorList>
    </citation>
    <scope>NUCLEOTIDE SEQUENCE [LARGE SCALE GENOMIC DNA]</scope>
    <source>
        <strain evidence="2 3">CCMP1005</strain>
    </source>
</reference>
<evidence type="ECO:0000313" key="2">
    <source>
        <dbReference type="EMBL" id="EJK51242.1"/>
    </source>
</evidence>
<feature type="compositionally biased region" description="Basic and acidic residues" evidence="1">
    <location>
        <begin position="1"/>
        <end position="31"/>
    </location>
</feature>
<gene>
    <name evidence="2" type="ORF">THAOC_29603</name>
</gene>
<organism evidence="2 3">
    <name type="scientific">Thalassiosira oceanica</name>
    <name type="common">Marine diatom</name>
    <dbReference type="NCBI Taxonomy" id="159749"/>
    <lineage>
        <taxon>Eukaryota</taxon>
        <taxon>Sar</taxon>
        <taxon>Stramenopiles</taxon>
        <taxon>Ochrophyta</taxon>
        <taxon>Bacillariophyta</taxon>
        <taxon>Coscinodiscophyceae</taxon>
        <taxon>Thalassiosirophycidae</taxon>
        <taxon>Thalassiosirales</taxon>
        <taxon>Thalassiosiraceae</taxon>
        <taxon>Thalassiosira</taxon>
    </lineage>
</organism>
<evidence type="ECO:0000256" key="1">
    <source>
        <dbReference type="SAM" id="MobiDB-lite"/>
    </source>
</evidence>
<dbReference type="Proteomes" id="UP000266841">
    <property type="component" value="Unassembled WGS sequence"/>
</dbReference>
<evidence type="ECO:0000313" key="3">
    <source>
        <dbReference type="Proteomes" id="UP000266841"/>
    </source>
</evidence>
<comment type="caution">
    <text evidence="2">The sequence shown here is derived from an EMBL/GenBank/DDBJ whole genome shotgun (WGS) entry which is preliminary data.</text>
</comment>
<accession>K0RX12</accession>